<comment type="caution">
    <text evidence="1">The sequence shown here is derived from an EMBL/GenBank/DDBJ whole genome shotgun (WGS) entry which is preliminary data.</text>
</comment>
<protein>
    <submittedName>
        <fullName evidence="1">Uncharacterized protein</fullName>
    </submittedName>
</protein>
<sequence length="148" mass="17567">MKTIVLSFSRQFPKYHPKAGKETKFVENILEDIKLTTIRGNYNRWLDIADKLDAGTHFLSLRYWSNKPYRSKQVEFEKVFKIDLKEVFITNGINGFQITINDEYLYYNDQVALAKKEGFEELEDFKNYFKEESFSGVMIEFLKVTSVF</sequence>
<accession>A0AAJ1VKK2</accession>
<evidence type="ECO:0000313" key="2">
    <source>
        <dbReference type="Proteomes" id="UP001228636"/>
    </source>
</evidence>
<dbReference type="AlphaFoldDB" id="A0AAJ1VKK2"/>
<name>A0AAJ1VKK2_9FLAO</name>
<evidence type="ECO:0000313" key="1">
    <source>
        <dbReference type="EMBL" id="MDN3621327.1"/>
    </source>
</evidence>
<dbReference type="RefSeq" id="WP_261972807.1">
    <property type="nucleotide sequence ID" value="NZ_CP103460.1"/>
</dbReference>
<gene>
    <name evidence="1" type="ORF">QWY81_17805</name>
</gene>
<organism evidence="1 2">
    <name type="scientific">Polaribacter sejongensis</name>
    <dbReference type="NCBI Taxonomy" id="985043"/>
    <lineage>
        <taxon>Bacteria</taxon>
        <taxon>Pseudomonadati</taxon>
        <taxon>Bacteroidota</taxon>
        <taxon>Flavobacteriia</taxon>
        <taxon>Flavobacteriales</taxon>
        <taxon>Flavobacteriaceae</taxon>
    </lineage>
</organism>
<dbReference type="Proteomes" id="UP001228636">
    <property type="component" value="Unassembled WGS sequence"/>
</dbReference>
<dbReference type="EMBL" id="JAUFQH010000022">
    <property type="protein sequence ID" value="MDN3621327.1"/>
    <property type="molecule type" value="Genomic_DNA"/>
</dbReference>
<proteinExistence type="predicted"/>
<reference evidence="1 2" key="1">
    <citation type="journal article" date="2014" name="Int. J. Syst. Evol. Microbiol.">
        <title>Complete genome sequence of Corynebacterium casei LMG S-19264T (=DSM 44701T), isolated from a smear-ripened cheese.</title>
        <authorList>
            <consortium name="US DOE Joint Genome Institute (JGI-PGF)"/>
            <person name="Walter F."/>
            <person name="Albersmeier A."/>
            <person name="Kalinowski J."/>
            <person name="Ruckert C."/>
        </authorList>
    </citation>
    <scope>NUCLEOTIDE SEQUENCE [LARGE SCALE GENOMIC DNA]</scope>
    <source>
        <strain evidence="1 2">CECT 8670</strain>
    </source>
</reference>